<gene>
    <name evidence="5" type="ORF">AAL_07965</name>
</gene>
<dbReference type="InterPro" id="IPR036188">
    <property type="entry name" value="FAD/NAD-bd_sf"/>
</dbReference>
<evidence type="ECO:0000256" key="2">
    <source>
        <dbReference type="ARBA" id="ARBA00022827"/>
    </source>
</evidence>
<dbReference type="EMBL" id="AZGY01000028">
    <property type="protein sequence ID" value="KZZ88764.1"/>
    <property type="molecule type" value="Genomic_DNA"/>
</dbReference>
<dbReference type="GO" id="GO:0071949">
    <property type="term" value="F:FAD binding"/>
    <property type="evidence" value="ECO:0007669"/>
    <property type="project" value="InterPro"/>
</dbReference>
<evidence type="ECO:0000256" key="3">
    <source>
        <dbReference type="ARBA" id="ARBA00023002"/>
    </source>
</evidence>
<dbReference type="Gene3D" id="3.30.9.10">
    <property type="entry name" value="D-Amino Acid Oxidase, subunit A, domain 2"/>
    <property type="match status" value="1"/>
</dbReference>
<dbReference type="PANTHER" id="PTHR46865">
    <property type="entry name" value="OXIDOREDUCTASE-RELATED"/>
    <property type="match status" value="1"/>
</dbReference>
<evidence type="ECO:0000259" key="4">
    <source>
        <dbReference type="Pfam" id="PF01494"/>
    </source>
</evidence>
<evidence type="ECO:0000313" key="6">
    <source>
        <dbReference type="Proteomes" id="UP000078544"/>
    </source>
</evidence>
<proteinExistence type="predicted"/>
<dbReference type="PANTHER" id="PTHR46865:SF7">
    <property type="entry name" value="MONOOXYGENASE, PUTATIVE (AFU_ORTHOLOGUE AFUA_8G07040)-RELATED"/>
    <property type="match status" value="1"/>
</dbReference>
<dbReference type="STRING" id="1081109.A0A167WF29"/>
<dbReference type="Proteomes" id="UP000078544">
    <property type="component" value="Unassembled WGS sequence"/>
</dbReference>
<dbReference type="InterPro" id="IPR051704">
    <property type="entry name" value="FAD_aromatic-hydroxylase"/>
</dbReference>
<keyword evidence="3" id="KW-0560">Oxidoreductase</keyword>
<dbReference type="SUPFAM" id="SSF51905">
    <property type="entry name" value="FAD/NAD(P)-binding domain"/>
    <property type="match status" value="1"/>
</dbReference>
<feature type="domain" description="FAD-binding" evidence="4">
    <location>
        <begin position="26"/>
        <end position="347"/>
    </location>
</feature>
<dbReference type="AlphaFoldDB" id="A0A167WF29"/>
<dbReference type="PRINTS" id="PR00420">
    <property type="entry name" value="RNGMNOXGNASE"/>
</dbReference>
<keyword evidence="2" id="KW-0274">FAD</keyword>
<dbReference type="InterPro" id="IPR002938">
    <property type="entry name" value="FAD-bd"/>
</dbReference>
<organism evidence="5 6">
    <name type="scientific">Moelleriella libera RCEF 2490</name>
    <dbReference type="NCBI Taxonomy" id="1081109"/>
    <lineage>
        <taxon>Eukaryota</taxon>
        <taxon>Fungi</taxon>
        <taxon>Dikarya</taxon>
        <taxon>Ascomycota</taxon>
        <taxon>Pezizomycotina</taxon>
        <taxon>Sordariomycetes</taxon>
        <taxon>Hypocreomycetidae</taxon>
        <taxon>Hypocreales</taxon>
        <taxon>Clavicipitaceae</taxon>
        <taxon>Moelleriella</taxon>
    </lineage>
</organism>
<dbReference type="OrthoDB" id="655030at2759"/>
<name>A0A167WF29_9HYPO</name>
<sequence>MSISGSEFFASYSIGTRATMADGKRLKVLISGAGVAGPALAFWLHRLGHSCTVIERGDSLRTGGQQIDLRGPGIEAVKRMGILSDVRDCVVDEAGLEIVDGKNKAIAFFPRHAPGSETQSFSSEYEIMRGDLCEILYRKTKHTTTYRFGLHVDCYEDLGNNVKVEFSDGSVESYDLLVGADGQGSRIRRAMFEGDDEQSLRSMGCSLAYFPIDRTSKDMDHATAYWGTQQRVLMTRWHSPDRGQVYLMTFNRSNEIKSALKQDAAKQKMIFGKLFKDVGWERIDRLLGAMHSADDFYAHEIIQVRADKWSKGRVVLLGDAAFCSSPMSGMGTSLALIGAYVLAGAISENQDLGTAFQAYDGTLRPYVEKIQALRTPWHWILPKSEIGLRILNCALRFASKIGLFSLITLFGQESGNDWKMPQYGALDED</sequence>
<evidence type="ECO:0000256" key="1">
    <source>
        <dbReference type="ARBA" id="ARBA00022630"/>
    </source>
</evidence>
<comment type="caution">
    <text evidence="5">The sequence shown here is derived from an EMBL/GenBank/DDBJ whole genome shotgun (WGS) entry which is preliminary data.</text>
</comment>
<protein>
    <submittedName>
        <fullName evidence="5">Monooxygenase, FAD-binding protein</fullName>
    </submittedName>
</protein>
<dbReference type="Gene3D" id="3.50.50.60">
    <property type="entry name" value="FAD/NAD(P)-binding domain"/>
    <property type="match status" value="1"/>
</dbReference>
<accession>A0A167WF29</accession>
<keyword evidence="1" id="KW-0285">Flavoprotein</keyword>
<dbReference type="GO" id="GO:0004497">
    <property type="term" value="F:monooxygenase activity"/>
    <property type="evidence" value="ECO:0007669"/>
    <property type="project" value="UniProtKB-KW"/>
</dbReference>
<keyword evidence="5" id="KW-0503">Monooxygenase</keyword>
<keyword evidence="6" id="KW-1185">Reference proteome</keyword>
<dbReference type="Pfam" id="PF01494">
    <property type="entry name" value="FAD_binding_3"/>
    <property type="match status" value="1"/>
</dbReference>
<evidence type="ECO:0000313" key="5">
    <source>
        <dbReference type="EMBL" id="KZZ88764.1"/>
    </source>
</evidence>
<reference evidence="5 6" key="1">
    <citation type="journal article" date="2016" name="Genome Biol. Evol.">
        <title>Divergent and convergent evolution of fungal pathogenicity.</title>
        <authorList>
            <person name="Shang Y."/>
            <person name="Xiao G."/>
            <person name="Zheng P."/>
            <person name="Cen K."/>
            <person name="Zhan S."/>
            <person name="Wang C."/>
        </authorList>
    </citation>
    <scope>NUCLEOTIDE SEQUENCE [LARGE SCALE GENOMIC DNA]</scope>
    <source>
        <strain evidence="5 6">RCEF 2490</strain>
    </source>
</reference>